<gene>
    <name evidence="1" type="ORF">L1987_13392</name>
</gene>
<dbReference type="Proteomes" id="UP001056120">
    <property type="component" value="Linkage Group LG04"/>
</dbReference>
<accession>A0ACB9JII9</accession>
<evidence type="ECO:0000313" key="1">
    <source>
        <dbReference type="EMBL" id="KAI3819551.1"/>
    </source>
</evidence>
<protein>
    <submittedName>
        <fullName evidence="1">Uncharacterized protein</fullName>
    </submittedName>
</protein>
<keyword evidence="2" id="KW-1185">Reference proteome</keyword>
<name>A0ACB9JII9_9ASTR</name>
<dbReference type="EMBL" id="CM042021">
    <property type="protein sequence ID" value="KAI3819551.1"/>
    <property type="molecule type" value="Genomic_DNA"/>
</dbReference>
<reference evidence="2" key="1">
    <citation type="journal article" date="2022" name="Mol. Ecol. Resour.">
        <title>The genomes of chicory, endive, great burdock and yacon provide insights into Asteraceae palaeo-polyploidization history and plant inulin production.</title>
        <authorList>
            <person name="Fan W."/>
            <person name="Wang S."/>
            <person name="Wang H."/>
            <person name="Wang A."/>
            <person name="Jiang F."/>
            <person name="Liu H."/>
            <person name="Zhao H."/>
            <person name="Xu D."/>
            <person name="Zhang Y."/>
        </authorList>
    </citation>
    <scope>NUCLEOTIDE SEQUENCE [LARGE SCALE GENOMIC DNA]</scope>
    <source>
        <strain evidence="2">cv. Yunnan</strain>
    </source>
</reference>
<comment type="caution">
    <text evidence="1">The sequence shown here is derived from an EMBL/GenBank/DDBJ whole genome shotgun (WGS) entry which is preliminary data.</text>
</comment>
<reference evidence="1 2" key="2">
    <citation type="journal article" date="2022" name="Mol. Ecol. Resour.">
        <title>The genomes of chicory, endive, great burdock and yacon provide insights into Asteraceae paleo-polyploidization history and plant inulin production.</title>
        <authorList>
            <person name="Fan W."/>
            <person name="Wang S."/>
            <person name="Wang H."/>
            <person name="Wang A."/>
            <person name="Jiang F."/>
            <person name="Liu H."/>
            <person name="Zhao H."/>
            <person name="Xu D."/>
            <person name="Zhang Y."/>
        </authorList>
    </citation>
    <scope>NUCLEOTIDE SEQUENCE [LARGE SCALE GENOMIC DNA]</scope>
    <source>
        <strain evidence="2">cv. Yunnan</strain>
        <tissue evidence="1">Leaves</tissue>
    </source>
</reference>
<organism evidence="1 2">
    <name type="scientific">Smallanthus sonchifolius</name>
    <dbReference type="NCBI Taxonomy" id="185202"/>
    <lineage>
        <taxon>Eukaryota</taxon>
        <taxon>Viridiplantae</taxon>
        <taxon>Streptophyta</taxon>
        <taxon>Embryophyta</taxon>
        <taxon>Tracheophyta</taxon>
        <taxon>Spermatophyta</taxon>
        <taxon>Magnoliopsida</taxon>
        <taxon>eudicotyledons</taxon>
        <taxon>Gunneridae</taxon>
        <taxon>Pentapetalae</taxon>
        <taxon>asterids</taxon>
        <taxon>campanulids</taxon>
        <taxon>Asterales</taxon>
        <taxon>Asteraceae</taxon>
        <taxon>Asteroideae</taxon>
        <taxon>Heliantheae alliance</taxon>
        <taxon>Millerieae</taxon>
        <taxon>Smallanthus</taxon>
    </lineage>
</organism>
<proteinExistence type="predicted"/>
<evidence type="ECO:0000313" key="2">
    <source>
        <dbReference type="Proteomes" id="UP001056120"/>
    </source>
</evidence>
<sequence>MLFNVIQRAKDKRRKKRFFKRNGGLFLNQQEAGSEGLYDVQGLILAVKNVFLPVDSDDDFTEFYNDFIERKHVHKKVDPSLTLKPFKLISQEIMMLKPLSRSEIWAMHSSCSIAYTCSSSFAKLFSPYVPSTLLVVLCVHSALLISFQQLYFIALVSLAIGS</sequence>